<dbReference type="AlphaFoldDB" id="A0A4Y2HVF8"/>
<evidence type="ECO:0000256" key="10">
    <source>
        <dbReference type="ARBA" id="ARBA00023201"/>
    </source>
</evidence>
<dbReference type="NCBIfam" id="TIGR00813">
    <property type="entry name" value="sss"/>
    <property type="match status" value="1"/>
</dbReference>
<dbReference type="PANTHER" id="PTHR42985">
    <property type="entry name" value="SODIUM-COUPLED MONOCARBOXYLATE TRANSPORTER"/>
    <property type="match status" value="1"/>
</dbReference>
<feature type="transmembrane region" description="Helical" evidence="12">
    <location>
        <begin position="522"/>
        <end position="541"/>
    </location>
</feature>
<dbReference type="OrthoDB" id="6132759at2759"/>
<dbReference type="GO" id="GO:0005886">
    <property type="term" value="C:plasma membrane"/>
    <property type="evidence" value="ECO:0007669"/>
    <property type="project" value="UniProtKB-SubCell"/>
</dbReference>
<evidence type="ECO:0000256" key="4">
    <source>
        <dbReference type="ARBA" id="ARBA00022475"/>
    </source>
</evidence>
<evidence type="ECO:0000256" key="6">
    <source>
        <dbReference type="ARBA" id="ARBA00022989"/>
    </source>
</evidence>
<evidence type="ECO:0000256" key="7">
    <source>
        <dbReference type="ARBA" id="ARBA00023053"/>
    </source>
</evidence>
<keyword evidence="3" id="KW-0813">Transport</keyword>
<feature type="transmembrane region" description="Helical" evidence="12">
    <location>
        <begin position="163"/>
        <end position="183"/>
    </location>
</feature>
<dbReference type="Proteomes" id="UP000499080">
    <property type="component" value="Unassembled WGS sequence"/>
</dbReference>
<evidence type="ECO:0000313" key="13">
    <source>
        <dbReference type="EMBL" id="GBM69467.1"/>
    </source>
</evidence>
<protein>
    <submittedName>
        <fullName evidence="13">Sodium-dependent multivitamin transporter</fullName>
    </submittedName>
</protein>
<evidence type="ECO:0000256" key="12">
    <source>
        <dbReference type="SAM" id="Phobius"/>
    </source>
</evidence>
<dbReference type="GO" id="GO:0015293">
    <property type="term" value="F:symporter activity"/>
    <property type="evidence" value="ECO:0007669"/>
    <property type="project" value="TreeGrafter"/>
</dbReference>
<feature type="transmembrane region" description="Helical" evidence="12">
    <location>
        <begin position="322"/>
        <end position="346"/>
    </location>
</feature>
<keyword evidence="7" id="KW-0915">Sodium</keyword>
<keyword evidence="9 12" id="KW-0472">Membrane</keyword>
<dbReference type="InterPro" id="IPR038377">
    <property type="entry name" value="Na/Glc_symporter_sf"/>
</dbReference>
<sequence>MAAKYYLGVLDYLIIVLTLLISTAIGFKFKSFSQGTGKMREYFMAGKNMSLLPVIMSGTATLVSPLIIIGVPAESYKYGIQIWTMGLGMSLGMILAAYIFLPVYFQCGVCTVYEYLEMRFGRPTRYFISTMFIIQMMLWMSTVLYSPVLALSAVTDLPIEPSILVFGTICSIYCAFGGLKAVLWTDVFQIILMFVTVLMIYAAGIVDAGGFANIIDRAKEGGRLNFFNFQIDFVTRYTFWNGLMQGVLTGVSMVGISQTGVQRFFSLSKIGRAKTALLITNPLMNFLFLSACSHGIIMYAVYFKCDPILNSRETGLTKYDQVVPYFLVSKFHSIPGLTGLSVAGIFSGSLTTISSVLNSLSTVTVVDFVHPIFQSLQSSEKKSLLLAKGLALAYGAVCICIALALTKISSLTQVGFLFHNTFEGPILAIFTIGVMTRIGFGKSVLFSLLPGFAITQWIGFSSLFSGYNEPPLPLNTSMCSSTFNLIYDYSASEVPNIISPSTTLSPSSQSETFVLNKMPYSWVRPIGFVTTFCCAYIALLITDRNRAVIPPDSKYLSPVIAPEETFAWIEIQLIRCPIHTHARFLGGVQWSDVVIKIFLQESDNTSSLTIPKCLFNASAPVKSFCRATYW</sequence>
<evidence type="ECO:0000313" key="14">
    <source>
        <dbReference type="Proteomes" id="UP000499080"/>
    </source>
</evidence>
<evidence type="ECO:0000256" key="1">
    <source>
        <dbReference type="ARBA" id="ARBA00004651"/>
    </source>
</evidence>
<evidence type="ECO:0000256" key="11">
    <source>
        <dbReference type="RuleBase" id="RU362091"/>
    </source>
</evidence>
<comment type="caution">
    <text evidence="13">The sequence shown here is derived from an EMBL/GenBank/DDBJ whole genome shotgun (WGS) entry which is preliminary data.</text>
</comment>
<feature type="transmembrane region" description="Helical" evidence="12">
    <location>
        <begin position="417"/>
        <end position="436"/>
    </location>
</feature>
<keyword evidence="14" id="KW-1185">Reference proteome</keyword>
<feature type="transmembrane region" description="Helical" evidence="12">
    <location>
        <begin position="190"/>
        <end position="215"/>
    </location>
</feature>
<accession>A0A4Y2HVF8</accession>
<dbReference type="PANTHER" id="PTHR42985:SF40">
    <property type="entry name" value="LD47995P-RELATED"/>
    <property type="match status" value="1"/>
</dbReference>
<dbReference type="Gene3D" id="1.20.1730.10">
    <property type="entry name" value="Sodium/glucose cotransporter"/>
    <property type="match status" value="1"/>
</dbReference>
<comment type="subcellular location">
    <subcellularLocation>
        <location evidence="1">Cell membrane</location>
        <topology evidence="1">Multi-pass membrane protein</topology>
    </subcellularLocation>
</comment>
<keyword evidence="5 12" id="KW-0812">Transmembrane</keyword>
<gene>
    <name evidence="13" type="primary">CG32669_3</name>
    <name evidence="13" type="ORF">AVEN_168311_1</name>
</gene>
<dbReference type="InterPro" id="IPR001872">
    <property type="entry name" value="Peptidase_A8"/>
</dbReference>
<dbReference type="InterPro" id="IPR051163">
    <property type="entry name" value="Sodium:Solute_Symporter_SSF"/>
</dbReference>
<dbReference type="InterPro" id="IPR001734">
    <property type="entry name" value="Na/solute_symporter"/>
</dbReference>
<evidence type="ECO:0000256" key="8">
    <source>
        <dbReference type="ARBA" id="ARBA00023065"/>
    </source>
</evidence>
<feature type="transmembrane region" description="Helical" evidence="12">
    <location>
        <begin position="385"/>
        <end position="405"/>
    </location>
</feature>
<dbReference type="EMBL" id="BGPR01002196">
    <property type="protein sequence ID" value="GBM69467.1"/>
    <property type="molecule type" value="Genomic_DNA"/>
</dbReference>
<feature type="transmembrane region" description="Helical" evidence="12">
    <location>
        <begin position="12"/>
        <end position="29"/>
    </location>
</feature>
<dbReference type="PROSITE" id="PS00855">
    <property type="entry name" value="SPASE_II"/>
    <property type="match status" value="1"/>
</dbReference>
<reference evidence="13 14" key="1">
    <citation type="journal article" date="2019" name="Sci. Rep.">
        <title>Orb-weaving spider Araneus ventricosus genome elucidates the spidroin gene catalogue.</title>
        <authorList>
            <person name="Kono N."/>
            <person name="Nakamura H."/>
            <person name="Ohtoshi R."/>
            <person name="Moran D.A.P."/>
            <person name="Shinohara A."/>
            <person name="Yoshida Y."/>
            <person name="Fujiwara M."/>
            <person name="Mori M."/>
            <person name="Tomita M."/>
            <person name="Arakawa K."/>
        </authorList>
    </citation>
    <scope>NUCLEOTIDE SEQUENCE [LARGE SCALE GENOMIC DNA]</scope>
</reference>
<keyword evidence="4" id="KW-1003">Cell membrane</keyword>
<feature type="transmembrane region" description="Helical" evidence="12">
    <location>
        <begin position="82"/>
        <end position="105"/>
    </location>
</feature>
<name>A0A4Y2HVF8_ARAVE</name>
<feature type="transmembrane region" description="Helical" evidence="12">
    <location>
        <begin position="126"/>
        <end position="151"/>
    </location>
</feature>
<dbReference type="Pfam" id="PF00474">
    <property type="entry name" value="SSF"/>
    <property type="match status" value="1"/>
</dbReference>
<organism evidence="13 14">
    <name type="scientific">Araneus ventricosus</name>
    <name type="common">Orbweaver spider</name>
    <name type="synonym">Epeira ventricosa</name>
    <dbReference type="NCBI Taxonomy" id="182803"/>
    <lineage>
        <taxon>Eukaryota</taxon>
        <taxon>Metazoa</taxon>
        <taxon>Ecdysozoa</taxon>
        <taxon>Arthropoda</taxon>
        <taxon>Chelicerata</taxon>
        <taxon>Arachnida</taxon>
        <taxon>Araneae</taxon>
        <taxon>Araneomorphae</taxon>
        <taxon>Entelegynae</taxon>
        <taxon>Araneoidea</taxon>
        <taxon>Araneidae</taxon>
        <taxon>Araneus</taxon>
    </lineage>
</organism>
<feature type="transmembrane region" description="Helical" evidence="12">
    <location>
        <begin position="443"/>
        <end position="464"/>
    </location>
</feature>
<dbReference type="GO" id="GO:0006508">
    <property type="term" value="P:proteolysis"/>
    <property type="evidence" value="ECO:0007669"/>
    <property type="project" value="InterPro"/>
</dbReference>
<evidence type="ECO:0000256" key="3">
    <source>
        <dbReference type="ARBA" id="ARBA00022448"/>
    </source>
</evidence>
<keyword evidence="8" id="KW-0406">Ion transport</keyword>
<evidence type="ECO:0000256" key="9">
    <source>
        <dbReference type="ARBA" id="ARBA00023136"/>
    </source>
</evidence>
<evidence type="ECO:0000256" key="2">
    <source>
        <dbReference type="ARBA" id="ARBA00006434"/>
    </source>
</evidence>
<keyword evidence="6 12" id="KW-1133">Transmembrane helix</keyword>
<feature type="transmembrane region" description="Helical" evidence="12">
    <location>
        <begin position="283"/>
        <end position="302"/>
    </location>
</feature>
<evidence type="ECO:0000256" key="5">
    <source>
        <dbReference type="ARBA" id="ARBA00022692"/>
    </source>
</evidence>
<dbReference type="GO" id="GO:0004190">
    <property type="term" value="F:aspartic-type endopeptidase activity"/>
    <property type="evidence" value="ECO:0007669"/>
    <property type="project" value="InterPro"/>
</dbReference>
<keyword evidence="10" id="KW-0739">Sodium transport</keyword>
<feature type="transmembrane region" description="Helical" evidence="12">
    <location>
        <begin position="50"/>
        <end position="70"/>
    </location>
</feature>
<dbReference type="PROSITE" id="PS50283">
    <property type="entry name" value="NA_SOLUT_SYMP_3"/>
    <property type="match status" value="1"/>
</dbReference>
<proteinExistence type="inferred from homology"/>
<comment type="similarity">
    <text evidence="2 11">Belongs to the sodium:solute symporter (SSF) (TC 2.A.21) family.</text>
</comment>
<dbReference type="GO" id="GO:0006814">
    <property type="term" value="P:sodium ion transport"/>
    <property type="evidence" value="ECO:0007669"/>
    <property type="project" value="UniProtKB-KW"/>
</dbReference>